<dbReference type="Proteomes" id="UP001422759">
    <property type="component" value="Unassembled WGS sequence"/>
</dbReference>
<evidence type="ECO:0008006" key="7">
    <source>
        <dbReference type="Google" id="ProtNLM"/>
    </source>
</evidence>
<name>A0ABP5KS28_9ACTN</name>
<keyword evidence="2" id="KW-0067">ATP-binding</keyword>
<organism evidence="5 6">
    <name type="scientific">Kitasatospora kazusensis</name>
    <dbReference type="NCBI Taxonomy" id="407974"/>
    <lineage>
        <taxon>Bacteria</taxon>
        <taxon>Bacillati</taxon>
        <taxon>Actinomycetota</taxon>
        <taxon>Actinomycetes</taxon>
        <taxon>Kitasatosporales</taxon>
        <taxon>Streptomycetaceae</taxon>
        <taxon>Kitasatospora</taxon>
    </lineage>
</organism>
<feature type="compositionally biased region" description="Pro residues" evidence="4">
    <location>
        <begin position="338"/>
        <end position="349"/>
    </location>
</feature>
<dbReference type="EMBL" id="BAAANT010000006">
    <property type="protein sequence ID" value="GAA2136501.1"/>
    <property type="molecule type" value="Genomic_DNA"/>
</dbReference>
<evidence type="ECO:0000256" key="3">
    <source>
        <dbReference type="ARBA" id="ARBA00023186"/>
    </source>
</evidence>
<evidence type="ECO:0000256" key="1">
    <source>
        <dbReference type="ARBA" id="ARBA00022741"/>
    </source>
</evidence>
<gene>
    <name evidence="5" type="ORF">GCM10009760_16070</name>
</gene>
<dbReference type="Pfam" id="PF00012">
    <property type="entry name" value="HSP70"/>
    <property type="match status" value="1"/>
</dbReference>
<dbReference type="PANTHER" id="PTHR42749">
    <property type="entry name" value="CELL SHAPE-DETERMINING PROTEIN MREB"/>
    <property type="match status" value="1"/>
</dbReference>
<sequence>MIAIDLGHRFGRLARTGPDGRPAVTAYEFDGVDGLLDPARALPALLAAAGEGMAGEGTAAGPDRSAVLGLPAGGEGEDGLRRAAEAAGLCVERVVPEPVAVALHYRAVAEGVDRTVLVCDQGATTLDLTVLAITPDLTVRILRTRREHLGGDDWDAALAARLTGRLPEGTDPRRAAALLRRGIGAADEVVESLPAPDGGRHEVVLTRAELDLAVAPPAARMLAAVAEELAAEPAVDTVLLAGGLCATPGHRTGIEALPAARHLTVRCHQPELAVVQGLLLRQEFGVLRVLTGPGPRTSRPPDGYFPKDPAPRSDPRPSSRMRYPVPGELEEPEDPQPRPRPSTAPPRRVPGPEADGVRAAEPMAETATRPTPPGPVPSPAASSPTAPGPDAPPVAPAIPEPRRSEDAPPPPPPSPERTATSVPSPDPVGEPRPAGLLAVPVADLQADRRGDHLLVLWAWPDGALSARVRWRREGSGALDGRPDGDLVCRRRVYEHDGGLDLAVGRGAVTLTVEALVAGAGVDCEGAAALIVPAQPPLVQYEPAVRRRFKGRTATVTFTAESGCDLPDLRIVHSLGRFRPANAAEGTVVHEVRAQRLSARTPLTVEFPLPATRGPSWLVCFPVHGDAGAEAGIDIRPTELHRLRVT</sequence>
<comment type="caution">
    <text evidence="5">The sequence shown here is derived from an EMBL/GenBank/DDBJ whole genome shotgun (WGS) entry which is preliminary data.</text>
</comment>
<dbReference type="InterPro" id="IPR013126">
    <property type="entry name" value="Hsp_70_fam"/>
</dbReference>
<dbReference type="Gene3D" id="3.30.420.40">
    <property type="match status" value="2"/>
</dbReference>
<dbReference type="SUPFAM" id="SSF53067">
    <property type="entry name" value="Actin-like ATPase domain"/>
    <property type="match status" value="1"/>
</dbReference>
<dbReference type="RefSeq" id="WP_344462277.1">
    <property type="nucleotide sequence ID" value="NZ_BAAANT010000006.1"/>
</dbReference>
<evidence type="ECO:0000256" key="4">
    <source>
        <dbReference type="SAM" id="MobiDB-lite"/>
    </source>
</evidence>
<evidence type="ECO:0000313" key="5">
    <source>
        <dbReference type="EMBL" id="GAA2136501.1"/>
    </source>
</evidence>
<keyword evidence="3" id="KW-0143">Chaperone</keyword>
<dbReference type="Gene3D" id="3.90.640.10">
    <property type="entry name" value="Actin, Chain A, domain 4"/>
    <property type="match status" value="1"/>
</dbReference>
<reference evidence="6" key="1">
    <citation type="journal article" date="2019" name="Int. J. Syst. Evol. Microbiol.">
        <title>The Global Catalogue of Microorganisms (GCM) 10K type strain sequencing project: providing services to taxonomists for standard genome sequencing and annotation.</title>
        <authorList>
            <consortium name="The Broad Institute Genomics Platform"/>
            <consortium name="The Broad Institute Genome Sequencing Center for Infectious Disease"/>
            <person name="Wu L."/>
            <person name="Ma J."/>
        </authorList>
    </citation>
    <scope>NUCLEOTIDE SEQUENCE [LARGE SCALE GENOMIC DNA]</scope>
    <source>
        <strain evidence="6">JCM 14560</strain>
    </source>
</reference>
<evidence type="ECO:0000313" key="6">
    <source>
        <dbReference type="Proteomes" id="UP001422759"/>
    </source>
</evidence>
<keyword evidence="6" id="KW-1185">Reference proteome</keyword>
<feature type="compositionally biased region" description="Pro residues" evidence="4">
    <location>
        <begin position="386"/>
        <end position="399"/>
    </location>
</feature>
<accession>A0ABP5KS28</accession>
<dbReference type="InterPro" id="IPR043129">
    <property type="entry name" value="ATPase_NBD"/>
</dbReference>
<keyword evidence="1" id="KW-0547">Nucleotide-binding</keyword>
<dbReference type="PANTHER" id="PTHR42749:SF1">
    <property type="entry name" value="CELL SHAPE-DETERMINING PROTEIN MREB"/>
    <property type="match status" value="1"/>
</dbReference>
<protein>
    <recommendedName>
        <fullName evidence="7">Hsp70 protein</fullName>
    </recommendedName>
</protein>
<dbReference type="PRINTS" id="PR01217">
    <property type="entry name" value="PRICHEXTENSN"/>
</dbReference>
<feature type="region of interest" description="Disordered" evidence="4">
    <location>
        <begin position="290"/>
        <end position="434"/>
    </location>
</feature>
<proteinExistence type="predicted"/>
<evidence type="ECO:0000256" key="2">
    <source>
        <dbReference type="ARBA" id="ARBA00022840"/>
    </source>
</evidence>